<sequence>MKDSFNEYLIYENKMQRQGLFEVISQKFEIKKAIYPGSYIHISPSFYFEEVVYIDMDKKAKKFFTDKSFEKIIEQKKVYSKEFCYRFYPYDYNTLMHEEVGTFDLLISQYAGLISRSCKKYLKKGGLLLVNNSHGDAQFANWDADFEFIAVINRRNNKFYYSSENLKTYFRPKKEGLNINLEYLLSINKGIGFKKAAAHYIFRKK</sequence>
<organism evidence="1 2">
    <name type="scientific">Candidatus Lokiarchaeum ossiferum</name>
    <dbReference type="NCBI Taxonomy" id="2951803"/>
    <lineage>
        <taxon>Archaea</taxon>
        <taxon>Promethearchaeati</taxon>
        <taxon>Promethearchaeota</taxon>
        <taxon>Promethearchaeia</taxon>
        <taxon>Promethearchaeales</taxon>
        <taxon>Promethearchaeaceae</taxon>
        <taxon>Candidatus Lokiarchaeum</taxon>
    </lineage>
</organism>
<proteinExistence type="predicted"/>
<name>A0ABY6HM90_9ARCH</name>
<reference evidence="1" key="1">
    <citation type="submission" date="2022-09" db="EMBL/GenBank/DDBJ databases">
        <title>Actin cytoskeleton and complex cell architecture in an #Asgard archaeon.</title>
        <authorList>
            <person name="Ponce Toledo R.I."/>
            <person name="Schleper C."/>
            <person name="Rodrigues Oliveira T."/>
            <person name="Wollweber F."/>
            <person name="Xu J."/>
            <person name="Rittmann S."/>
            <person name="Klingl A."/>
            <person name="Pilhofer M."/>
        </authorList>
    </citation>
    <scope>NUCLEOTIDE SEQUENCE</scope>
    <source>
        <strain evidence="1">B-35</strain>
    </source>
</reference>
<protein>
    <recommendedName>
        <fullName evidence="3">Class I SAM-dependent methyltransferase</fullName>
    </recommendedName>
</protein>
<dbReference type="Proteomes" id="UP001208689">
    <property type="component" value="Chromosome"/>
</dbReference>
<accession>A0ABY6HM90</accession>
<evidence type="ECO:0008006" key="3">
    <source>
        <dbReference type="Google" id="ProtNLM"/>
    </source>
</evidence>
<evidence type="ECO:0000313" key="2">
    <source>
        <dbReference type="Proteomes" id="UP001208689"/>
    </source>
</evidence>
<evidence type="ECO:0000313" key="1">
    <source>
        <dbReference type="EMBL" id="UYP44633.1"/>
    </source>
</evidence>
<gene>
    <name evidence="1" type="ORF">NEF87_000918</name>
</gene>
<dbReference type="EMBL" id="CP104013">
    <property type="protein sequence ID" value="UYP44633.1"/>
    <property type="molecule type" value="Genomic_DNA"/>
</dbReference>
<keyword evidence="2" id="KW-1185">Reference proteome</keyword>